<proteinExistence type="inferred from homology"/>
<dbReference type="PaxDb" id="3880-AES66718"/>
<dbReference type="Gramene" id="rna2095">
    <property type="protein sequence ID" value="RHN78518.1"/>
    <property type="gene ID" value="gene2095"/>
</dbReference>
<evidence type="ECO:0000256" key="3">
    <source>
        <dbReference type="ARBA" id="ARBA00022471"/>
    </source>
</evidence>
<feature type="chain" id="PRO_5014500681" description="S-protein homolog" evidence="6">
    <location>
        <begin position="29"/>
        <end position="151"/>
    </location>
</feature>
<keyword evidence="10" id="KW-1185">Reference proteome</keyword>
<keyword evidence="5 6" id="KW-0732">Signal</keyword>
<keyword evidence="3 6" id="KW-0713">Self-incompatibility</keyword>
<dbReference type="Proteomes" id="UP000002051">
    <property type="component" value="Unassembled WGS sequence"/>
</dbReference>
<evidence type="ECO:0000313" key="10">
    <source>
        <dbReference type="Proteomes" id="UP000002051"/>
    </source>
</evidence>
<evidence type="ECO:0000256" key="6">
    <source>
        <dbReference type="RuleBase" id="RU367044"/>
    </source>
</evidence>
<dbReference type="Proteomes" id="UP000265566">
    <property type="component" value="Chromosome 1"/>
</dbReference>
<reference evidence="9" key="3">
    <citation type="submission" date="2015-04" db="UniProtKB">
        <authorList>
            <consortium name="EnsemblPlants"/>
        </authorList>
    </citation>
    <scope>IDENTIFICATION</scope>
    <source>
        <strain evidence="9">cv. Jemalong A17</strain>
    </source>
</reference>
<dbReference type="PANTHER" id="PTHR31232">
    <property type="match status" value="1"/>
</dbReference>
<sequence length="151" mass="17471">MVTISKVVSVISMLLTILIVLQFEEGKSFNFDLVNVYVTNNITNYQLGVHCKDKNHDKGFKSLKFGETYTFAFYPEFPFPRSLYFCGFTWSNIRHRFDIYDQRRDVKDCGNYCRWIVNESGPCDVSDGVKCFPWGPDVVTSGRILDHTPNV</sequence>
<evidence type="ECO:0000256" key="2">
    <source>
        <dbReference type="ARBA" id="ARBA00005581"/>
    </source>
</evidence>
<reference evidence="7 10" key="1">
    <citation type="journal article" date="2011" name="Nature">
        <title>The Medicago genome provides insight into the evolution of rhizobial symbioses.</title>
        <authorList>
            <person name="Young N.D."/>
            <person name="Debelle F."/>
            <person name="Oldroyd G.E."/>
            <person name="Geurts R."/>
            <person name="Cannon S.B."/>
            <person name="Udvardi M.K."/>
            <person name="Benedito V.A."/>
            <person name="Mayer K.F."/>
            <person name="Gouzy J."/>
            <person name="Schoof H."/>
            <person name="Van de Peer Y."/>
            <person name="Proost S."/>
            <person name="Cook D.R."/>
            <person name="Meyers B.C."/>
            <person name="Spannagl M."/>
            <person name="Cheung F."/>
            <person name="De Mita S."/>
            <person name="Krishnakumar V."/>
            <person name="Gundlach H."/>
            <person name="Zhou S."/>
            <person name="Mudge J."/>
            <person name="Bharti A.K."/>
            <person name="Murray J.D."/>
            <person name="Naoumkina M.A."/>
            <person name="Rosen B."/>
            <person name="Silverstein K.A."/>
            <person name="Tang H."/>
            <person name="Rombauts S."/>
            <person name="Zhao P.X."/>
            <person name="Zhou P."/>
            <person name="Barbe V."/>
            <person name="Bardou P."/>
            <person name="Bechner M."/>
            <person name="Bellec A."/>
            <person name="Berger A."/>
            <person name="Berges H."/>
            <person name="Bidwell S."/>
            <person name="Bisseling T."/>
            <person name="Choisne N."/>
            <person name="Couloux A."/>
            <person name="Denny R."/>
            <person name="Deshpande S."/>
            <person name="Dai X."/>
            <person name="Doyle J.J."/>
            <person name="Dudez A.M."/>
            <person name="Farmer A.D."/>
            <person name="Fouteau S."/>
            <person name="Franken C."/>
            <person name="Gibelin C."/>
            <person name="Gish J."/>
            <person name="Goldstein S."/>
            <person name="Gonzalez A.J."/>
            <person name="Green P.J."/>
            <person name="Hallab A."/>
            <person name="Hartog M."/>
            <person name="Hua A."/>
            <person name="Humphray S.J."/>
            <person name="Jeong D.H."/>
            <person name="Jing Y."/>
            <person name="Jocker A."/>
            <person name="Kenton S.M."/>
            <person name="Kim D.J."/>
            <person name="Klee K."/>
            <person name="Lai H."/>
            <person name="Lang C."/>
            <person name="Lin S."/>
            <person name="Macmil S.L."/>
            <person name="Magdelenat G."/>
            <person name="Matthews L."/>
            <person name="McCorrison J."/>
            <person name="Monaghan E.L."/>
            <person name="Mun J.H."/>
            <person name="Najar F.Z."/>
            <person name="Nicholson C."/>
            <person name="Noirot C."/>
            <person name="O'Bleness M."/>
            <person name="Paule C.R."/>
            <person name="Poulain J."/>
            <person name="Prion F."/>
            <person name="Qin B."/>
            <person name="Qu C."/>
            <person name="Retzel E.F."/>
            <person name="Riddle C."/>
            <person name="Sallet E."/>
            <person name="Samain S."/>
            <person name="Samson N."/>
            <person name="Sanders I."/>
            <person name="Saurat O."/>
            <person name="Scarpelli C."/>
            <person name="Schiex T."/>
            <person name="Segurens B."/>
            <person name="Severin A.J."/>
            <person name="Sherrier D.J."/>
            <person name="Shi R."/>
            <person name="Sims S."/>
            <person name="Singer S.R."/>
            <person name="Sinharoy S."/>
            <person name="Sterck L."/>
            <person name="Viollet A."/>
            <person name="Wang B.B."/>
            <person name="Wang K."/>
            <person name="Wang M."/>
            <person name="Wang X."/>
            <person name="Warfsmann J."/>
            <person name="Weissenbach J."/>
            <person name="White D.D."/>
            <person name="White J.D."/>
            <person name="Wiley G.B."/>
            <person name="Wincker P."/>
            <person name="Xing Y."/>
            <person name="Yang L."/>
            <person name="Yao Z."/>
            <person name="Ying F."/>
            <person name="Zhai J."/>
            <person name="Zhou L."/>
            <person name="Zuber A."/>
            <person name="Denarie J."/>
            <person name="Dixon R.A."/>
            <person name="May G.D."/>
            <person name="Schwartz D.C."/>
            <person name="Rogers J."/>
            <person name="Quetier F."/>
            <person name="Town C.D."/>
            <person name="Roe B.A."/>
        </authorList>
    </citation>
    <scope>NUCLEOTIDE SEQUENCE [LARGE SCALE GENOMIC DNA]</scope>
    <source>
        <strain evidence="7">A17</strain>
        <strain evidence="9 10">cv. Jemalong A17</strain>
    </source>
</reference>
<dbReference type="EMBL" id="CM001217">
    <property type="protein sequence ID" value="KEH41077.1"/>
    <property type="molecule type" value="Genomic_DNA"/>
</dbReference>
<dbReference type="EMBL" id="PSQE01000001">
    <property type="protein sequence ID" value="RHN78518.1"/>
    <property type="molecule type" value="Genomic_DNA"/>
</dbReference>
<dbReference type="GO" id="GO:0005576">
    <property type="term" value="C:extracellular region"/>
    <property type="evidence" value="ECO:0007669"/>
    <property type="project" value="UniProtKB-SubCell"/>
</dbReference>
<dbReference type="OMA" id="CRWIVNE"/>
<evidence type="ECO:0000256" key="1">
    <source>
        <dbReference type="ARBA" id="ARBA00004613"/>
    </source>
</evidence>
<evidence type="ECO:0000256" key="5">
    <source>
        <dbReference type="ARBA" id="ARBA00022729"/>
    </source>
</evidence>
<dbReference type="EnsemblPlants" id="KEH41077">
    <property type="protein sequence ID" value="KEH41077"/>
    <property type="gene ID" value="MTR_1g041485"/>
</dbReference>
<dbReference type="KEGG" id="mtr:25482969"/>
<evidence type="ECO:0000313" key="8">
    <source>
        <dbReference type="EMBL" id="RHN78518.1"/>
    </source>
</evidence>
<evidence type="ECO:0000313" key="7">
    <source>
        <dbReference type="EMBL" id="KEH41077.1"/>
    </source>
</evidence>
<gene>
    <name evidence="9" type="primary">25482969</name>
    <name evidence="7" type="ordered locus">MTR_1g041485</name>
    <name evidence="8" type="ORF">MtrunA17_Chr1g0166491</name>
</gene>
<dbReference type="eggNOG" id="ENOG502S7CQ">
    <property type="taxonomic scope" value="Eukaryota"/>
</dbReference>
<dbReference type="AlphaFoldDB" id="A0A072VGX5"/>
<accession>A0A072VGX5</accession>
<dbReference type="Pfam" id="PF05938">
    <property type="entry name" value="Self-incomp_S1"/>
    <property type="match status" value="1"/>
</dbReference>
<reference evidence="7 10" key="2">
    <citation type="journal article" date="2014" name="BMC Genomics">
        <title>An improved genome release (version Mt4.0) for the model legume Medicago truncatula.</title>
        <authorList>
            <person name="Tang H."/>
            <person name="Krishnakumar V."/>
            <person name="Bidwell S."/>
            <person name="Rosen B."/>
            <person name="Chan A."/>
            <person name="Zhou S."/>
            <person name="Gentzbittel L."/>
            <person name="Childs K.L."/>
            <person name="Yandell M."/>
            <person name="Gundlach H."/>
            <person name="Mayer K.F."/>
            <person name="Schwartz D.C."/>
            <person name="Town C.D."/>
        </authorList>
    </citation>
    <scope>GENOME REANNOTATION</scope>
    <source>
        <strain evidence="7">A17</strain>
        <strain evidence="9 10">cv. Jemalong A17</strain>
    </source>
</reference>
<reference evidence="8" key="4">
    <citation type="journal article" date="2018" name="Nat. Plants">
        <title>Whole-genome landscape of Medicago truncatula symbiotic genes.</title>
        <authorList>
            <person name="Pecrix Y."/>
            <person name="Gamas P."/>
            <person name="Carrere S."/>
        </authorList>
    </citation>
    <scope>NUCLEOTIDE SEQUENCE</scope>
    <source>
        <tissue evidence="8">Leaves</tissue>
    </source>
</reference>
<dbReference type="InterPro" id="IPR010264">
    <property type="entry name" value="Self-incomp_S1"/>
</dbReference>
<dbReference type="OrthoDB" id="1418008at2759"/>
<evidence type="ECO:0000313" key="9">
    <source>
        <dbReference type="EnsemblPlants" id="KEH41077"/>
    </source>
</evidence>
<comment type="subcellular location">
    <subcellularLocation>
        <location evidence="1 6">Secreted</location>
    </subcellularLocation>
</comment>
<dbReference type="PANTHER" id="PTHR31232:SF43">
    <property type="entry name" value="S-PROTEIN HOMOLOG 29-RELATED"/>
    <property type="match status" value="1"/>
</dbReference>
<organism evidence="7 10">
    <name type="scientific">Medicago truncatula</name>
    <name type="common">Barrel medic</name>
    <name type="synonym">Medicago tribuloides</name>
    <dbReference type="NCBI Taxonomy" id="3880"/>
    <lineage>
        <taxon>Eukaryota</taxon>
        <taxon>Viridiplantae</taxon>
        <taxon>Streptophyta</taxon>
        <taxon>Embryophyta</taxon>
        <taxon>Tracheophyta</taxon>
        <taxon>Spermatophyta</taxon>
        <taxon>Magnoliopsida</taxon>
        <taxon>eudicotyledons</taxon>
        <taxon>Gunneridae</taxon>
        <taxon>Pentapetalae</taxon>
        <taxon>rosids</taxon>
        <taxon>fabids</taxon>
        <taxon>Fabales</taxon>
        <taxon>Fabaceae</taxon>
        <taxon>Papilionoideae</taxon>
        <taxon>50 kb inversion clade</taxon>
        <taxon>NPAAA clade</taxon>
        <taxon>Hologalegina</taxon>
        <taxon>IRL clade</taxon>
        <taxon>Trifolieae</taxon>
        <taxon>Medicago</taxon>
    </lineage>
</organism>
<protein>
    <recommendedName>
        <fullName evidence="6">S-protein homolog</fullName>
    </recommendedName>
</protein>
<name>A0A072VGX5_MEDTR</name>
<dbReference type="GO" id="GO:0060320">
    <property type="term" value="P:rejection of self pollen"/>
    <property type="evidence" value="ECO:0007669"/>
    <property type="project" value="UniProtKB-KW"/>
</dbReference>
<dbReference type="HOGENOM" id="CLU_125658_0_0_1"/>
<keyword evidence="4 6" id="KW-0964">Secreted</keyword>
<evidence type="ECO:0000256" key="4">
    <source>
        <dbReference type="ARBA" id="ARBA00022525"/>
    </source>
</evidence>
<comment type="similarity">
    <text evidence="2 6">Belongs to the plant self-incompatibility (S1) protein family.</text>
</comment>
<feature type="signal peptide" evidence="6">
    <location>
        <begin position="1"/>
        <end position="28"/>
    </location>
</feature>